<gene>
    <name evidence="1" type="ORF">KIN20_027549</name>
</gene>
<name>A0AAD5WE15_PARTN</name>
<protein>
    <submittedName>
        <fullName evidence="1">Uncharacterized protein</fullName>
    </submittedName>
</protein>
<sequence>MKQRACIIVDDTVTAICSTGENEAPCAPVPGRDFPKITPVPDSHLTISGSLAVCSFSPLFIQLCS</sequence>
<organism evidence="1 2">
    <name type="scientific">Parelaphostrongylus tenuis</name>
    <name type="common">Meningeal worm</name>
    <dbReference type="NCBI Taxonomy" id="148309"/>
    <lineage>
        <taxon>Eukaryota</taxon>
        <taxon>Metazoa</taxon>
        <taxon>Ecdysozoa</taxon>
        <taxon>Nematoda</taxon>
        <taxon>Chromadorea</taxon>
        <taxon>Rhabditida</taxon>
        <taxon>Rhabditina</taxon>
        <taxon>Rhabditomorpha</taxon>
        <taxon>Strongyloidea</taxon>
        <taxon>Metastrongylidae</taxon>
        <taxon>Parelaphostrongylus</taxon>
    </lineage>
</organism>
<reference evidence="1" key="1">
    <citation type="submission" date="2021-06" db="EMBL/GenBank/DDBJ databases">
        <title>Parelaphostrongylus tenuis whole genome reference sequence.</title>
        <authorList>
            <person name="Garwood T.J."/>
            <person name="Larsen P.A."/>
            <person name="Fountain-Jones N.M."/>
            <person name="Garbe J.R."/>
            <person name="Macchietto M.G."/>
            <person name="Kania S.A."/>
            <person name="Gerhold R.W."/>
            <person name="Richards J.E."/>
            <person name="Wolf T.M."/>
        </authorList>
    </citation>
    <scope>NUCLEOTIDE SEQUENCE</scope>
    <source>
        <strain evidence="1">MNPRO001-30</strain>
        <tissue evidence="1">Meninges</tissue>
    </source>
</reference>
<comment type="caution">
    <text evidence="1">The sequence shown here is derived from an EMBL/GenBank/DDBJ whole genome shotgun (WGS) entry which is preliminary data.</text>
</comment>
<proteinExistence type="predicted"/>
<dbReference type="AlphaFoldDB" id="A0AAD5WE15"/>
<keyword evidence="2" id="KW-1185">Reference proteome</keyword>
<dbReference type="EMBL" id="JAHQIW010005659">
    <property type="protein sequence ID" value="KAJ1366787.1"/>
    <property type="molecule type" value="Genomic_DNA"/>
</dbReference>
<dbReference type="Proteomes" id="UP001196413">
    <property type="component" value="Unassembled WGS sequence"/>
</dbReference>
<accession>A0AAD5WE15</accession>
<evidence type="ECO:0000313" key="1">
    <source>
        <dbReference type="EMBL" id="KAJ1366787.1"/>
    </source>
</evidence>
<evidence type="ECO:0000313" key="2">
    <source>
        <dbReference type="Proteomes" id="UP001196413"/>
    </source>
</evidence>